<dbReference type="SUPFAM" id="SSF48452">
    <property type="entry name" value="TPR-like"/>
    <property type="match status" value="1"/>
</dbReference>
<reference evidence="1" key="1">
    <citation type="submission" date="2020-05" db="EMBL/GenBank/DDBJ databases">
        <authorList>
            <person name="Chiriac C."/>
            <person name="Salcher M."/>
            <person name="Ghai R."/>
            <person name="Kavagutti S V."/>
        </authorList>
    </citation>
    <scope>NUCLEOTIDE SEQUENCE</scope>
</reference>
<gene>
    <name evidence="1" type="ORF">UFOPK1726_01180</name>
</gene>
<proteinExistence type="predicted"/>
<evidence type="ECO:0000313" key="1">
    <source>
        <dbReference type="EMBL" id="CAB4585179.1"/>
    </source>
</evidence>
<dbReference type="AlphaFoldDB" id="A0A6J6FBU5"/>
<accession>A0A6J6FBU5</accession>
<organism evidence="1">
    <name type="scientific">freshwater metagenome</name>
    <dbReference type="NCBI Taxonomy" id="449393"/>
    <lineage>
        <taxon>unclassified sequences</taxon>
        <taxon>metagenomes</taxon>
        <taxon>ecological metagenomes</taxon>
    </lineage>
</organism>
<dbReference type="InterPro" id="IPR011990">
    <property type="entry name" value="TPR-like_helical_dom_sf"/>
</dbReference>
<dbReference type="EMBL" id="CAEZTT010000182">
    <property type="protein sequence ID" value="CAB4585179.1"/>
    <property type="molecule type" value="Genomic_DNA"/>
</dbReference>
<dbReference type="Gene3D" id="1.25.40.10">
    <property type="entry name" value="Tetratricopeptide repeat domain"/>
    <property type="match status" value="1"/>
</dbReference>
<name>A0A6J6FBU5_9ZZZZ</name>
<sequence length="158" mass="17359">MARLDSHPLPEVELEANERILTAAELIDVISTWYRTPLSGSQIVSIAAALTDPELRNELEYELFDSIAGVLTKPDRLRTAAENLRRCAVSLPNNSAAMSYGVLAFCYWNLGDWVLAQIAATKSLALDSSNSPARLTNRLLQQQIDPVTARSQIFTNAA</sequence>
<protein>
    <submittedName>
        <fullName evidence="1">Unannotated protein</fullName>
    </submittedName>
</protein>